<feature type="region of interest" description="Disordered" evidence="1">
    <location>
        <begin position="52"/>
        <end position="75"/>
    </location>
</feature>
<dbReference type="Proteomes" id="UP000324106">
    <property type="component" value="Chromosome"/>
</dbReference>
<evidence type="ECO:0000256" key="2">
    <source>
        <dbReference type="SAM" id="Phobius"/>
    </source>
</evidence>
<evidence type="ECO:0000313" key="4">
    <source>
        <dbReference type="Proteomes" id="UP000324106"/>
    </source>
</evidence>
<sequence length="75" mass="7603">MPDTIDAAAALLAAAAQEGPGDTLRIVLLGSIVGAVLLAWFLLRGYRADDAATRTDGDAGTDDNSDANTDDNANA</sequence>
<keyword evidence="2" id="KW-0812">Transmembrane</keyword>
<dbReference type="RefSeq" id="WP_150270301.1">
    <property type="nucleotide sequence ID" value="NZ_CP029194.1"/>
</dbReference>
<organism evidence="3 4">
    <name type="scientific">Streptomyces venezuelae</name>
    <dbReference type="NCBI Taxonomy" id="54571"/>
    <lineage>
        <taxon>Bacteria</taxon>
        <taxon>Bacillati</taxon>
        <taxon>Actinomycetota</taxon>
        <taxon>Actinomycetes</taxon>
        <taxon>Kitasatosporales</taxon>
        <taxon>Streptomycetaceae</taxon>
        <taxon>Streptomyces</taxon>
    </lineage>
</organism>
<feature type="transmembrane region" description="Helical" evidence="2">
    <location>
        <begin position="26"/>
        <end position="43"/>
    </location>
</feature>
<evidence type="ECO:0000256" key="1">
    <source>
        <dbReference type="SAM" id="MobiDB-lite"/>
    </source>
</evidence>
<reference evidence="3 4" key="1">
    <citation type="submission" date="2018-05" db="EMBL/GenBank/DDBJ databases">
        <title>Streptomyces venezuelae.</title>
        <authorList>
            <person name="Kim W."/>
            <person name="Lee N."/>
            <person name="Cho B.-K."/>
        </authorList>
    </citation>
    <scope>NUCLEOTIDE SEQUENCE [LARGE SCALE GENOMIC DNA]</scope>
    <source>
        <strain evidence="3 4">ATCC 15068</strain>
    </source>
</reference>
<evidence type="ECO:0000313" key="3">
    <source>
        <dbReference type="EMBL" id="QES22241.1"/>
    </source>
</evidence>
<feature type="compositionally biased region" description="Acidic residues" evidence="1">
    <location>
        <begin position="59"/>
        <end position="69"/>
    </location>
</feature>
<keyword evidence="2" id="KW-1133">Transmembrane helix</keyword>
<keyword evidence="2" id="KW-0472">Membrane</keyword>
<dbReference type="EMBL" id="CP029194">
    <property type="protein sequence ID" value="QES22241.1"/>
    <property type="molecule type" value="Genomic_DNA"/>
</dbReference>
<name>A0A5P2AZB9_STRVZ</name>
<protein>
    <submittedName>
        <fullName evidence="3">Uncharacterized protein</fullName>
    </submittedName>
</protein>
<accession>A0A5P2AZB9</accession>
<proteinExistence type="predicted"/>
<dbReference type="AlphaFoldDB" id="A0A5P2AZB9"/>
<gene>
    <name evidence="3" type="ORF">DEJ46_26605</name>
</gene>